<keyword evidence="2" id="KW-1185">Reference proteome</keyword>
<dbReference type="EMBL" id="MU150285">
    <property type="protein sequence ID" value="KAF9461408.1"/>
    <property type="molecule type" value="Genomic_DNA"/>
</dbReference>
<comment type="caution">
    <text evidence="1">The sequence shown here is derived from an EMBL/GenBank/DDBJ whole genome shotgun (WGS) entry which is preliminary data.</text>
</comment>
<evidence type="ECO:0000313" key="2">
    <source>
        <dbReference type="Proteomes" id="UP000807353"/>
    </source>
</evidence>
<evidence type="ECO:0000313" key="1">
    <source>
        <dbReference type="EMBL" id="KAF9461408.1"/>
    </source>
</evidence>
<reference evidence="1" key="1">
    <citation type="submission" date="2020-11" db="EMBL/GenBank/DDBJ databases">
        <authorList>
            <consortium name="DOE Joint Genome Institute"/>
            <person name="Ahrendt S."/>
            <person name="Riley R."/>
            <person name="Andreopoulos W."/>
            <person name="Labutti K."/>
            <person name="Pangilinan J."/>
            <person name="Ruiz-Duenas F.J."/>
            <person name="Barrasa J.M."/>
            <person name="Sanchez-Garcia M."/>
            <person name="Camarero S."/>
            <person name="Miyauchi S."/>
            <person name="Serrano A."/>
            <person name="Linde D."/>
            <person name="Babiker R."/>
            <person name="Drula E."/>
            <person name="Ayuso-Fernandez I."/>
            <person name="Pacheco R."/>
            <person name="Padilla G."/>
            <person name="Ferreira P."/>
            <person name="Barriuso J."/>
            <person name="Kellner H."/>
            <person name="Castanera R."/>
            <person name="Alfaro M."/>
            <person name="Ramirez L."/>
            <person name="Pisabarro A.G."/>
            <person name="Kuo A."/>
            <person name="Tritt A."/>
            <person name="Lipzen A."/>
            <person name="He G."/>
            <person name="Yan M."/>
            <person name="Ng V."/>
            <person name="Cullen D."/>
            <person name="Martin F."/>
            <person name="Rosso M.-N."/>
            <person name="Henrissat B."/>
            <person name="Hibbett D."/>
            <person name="Martinez A.T."/>
            <person name="Grigoriev I.V."/>
        </authorList>
    </citation>
    <scope>NUCLEOTIDE SEQUENCE</scope>
    <source>
        <strain evidence="1">CBS 247.69</strain>
    </source>
</reference>
<organism evidence="1 2">
    <name type="scientific">Collybia nuda</name>
    <dbReference type="NCBI Taxonomy" id="64659"/>
    <lineage>
        <taxon>Eukaryota</taxon>
        <taxon>Fungi</taxon>
        <taxon>Dikarya</taxon>
        <taxon>Basidiomycota</taxon>
        <taxon>Agaricomycotina</taxon>
        <taxon>Agaricomycetes</taxon>
        <taxon>Agaricomycetidae</taxon>
        <taxon>Agaricales</taxon>
        <taxon>Tricholomatineae</taxon>
        <taxon>Clitocybaceae</taxon>
        <taxon>Collybia</taxon>
    </lineage>
</organism>
<proteinExistence type="predicted"/>
<protein>
    <submittedName>
        <fullName evidence="1">Uncharacterized protein</fullName>
    </submittedName>
</protein>
<dbReference type="AlphaFoldDB" id="A0A9P6CI09"/>
<name>A0A9P6CI09_9AGAR</name>
<gene>
    <name evidence="1" type="ORF">BDZ94DRAFT_1264012</name>
</gene>
<sequence length="146" mass="16528">MGFFFLFSFRAFPVPFSAPPTSLSFTTCLDLDASCCVSLPSSSHRSSPIHPFHCHCHCHFHFHNAQRTTHYVQHDTPSNTHTDIHILHCSRSHQHAGHRIPFPNIQSILHSNIRPPIDSVSRCSPRAVRVNRLLSLLLLLLPLLTP</sequence>
<dbReference type="Proteomes" id="UP000807353">
    <property type="component" value="Unassembled WGS sequence"/>
</dbReference>
<accession>A0A9P6CI09</accession>